<keyword evidence="4" id="KW-1185">Reference proteome</keyword>
<gene>
    <name evidence="3" type="ORF">MSPICULIGERA_LOCUS20370</name>
</gene>
<accession>A0AA36GEE0</accession>
<reference evidence="3" key="1">
    <citation type="submission" date="2023-06" db="EMBL/GenBank/DDBJ databases">
        <authorList>
            <person name="Delattre M."/>
        </authorList>
    </citation>
    <scope>NUCLEOTIDE SEQUENCE</scope>
    <source>
        <strain evidence="3">AF72</strain>
    </source>
</reference>
<dbReference type="InterPro" id="IPR050230">
    <property type="entry name" value="CALM/Myosin/TropC-like"/>
</dbReference>
<evidence type="ECO:0000313" key="4">
    <source>
        <dbReference type="Proteomes" id="UP001177023"/>
    </source>
</evidence>
<dbReference type="FunFam" id="1.10.238.10:FF:000003">
    <property type="entry name" value="Calmodulin A"/>
    <property type="match status" value="1"/>
</dbReference>
<proteinExistence type="predicted"/>
<feature type="non-terminal residue" evidence="3">
    <location>
        <position position="145"/>
    </location>
</feature>
<evidence type="ECO:0000259" key="2">
    <source>
        <dbReference type="PROSITE" id="PS50222"/>
    </source>
</evidence>
<dbReference type="Gene3D" id="1.10.238.10">
    <property type="entry name" value="EF-hand"/>
    <property type="match status" value="2"/>
</dbReference>
<sequence>MPAEELPEIFAFFDTIGDGKVYVDQLGNVLRAAGLTPTEAILETMSKPWAGNKEVRLTVEDVKPIYSNVKKEMGNDVLFETMHACLSHYDREGNGTISHADLRHLLVSSGEKMSEREADLVTSSFFVPDGNNVDITEFVKHIQAL</sequence>
<keyword evidence="1" id="KW-0677">Repeat</keyword>
<name>A0AA36GEE0_9BILA</name>
<dbReference type="PANTHER" id="PTHR23048">
    <property type="entry name" value="MYOSIN LIGHT CHAIN 1, 3"/>
    <property type="match status" value="1"/>
</dbReference>
<dbReference type="InterPro" id="IPR002048">
    <property type="entry name" value="EF_hand_dom"/>
</dbReference>
<organism evidence="3 4">
    <name type="scientific">Mesorhabditis spiculigera</name>
    <dbReference type="NCBI Taxonomy" id="96644"/>
    <lineage>
        <taxon>Eukaryota</taxon>
        <taxon>Metazoa</taxon>
        <taxon>Ecdysozoa</taxon>
        <taxon>Nematoda</taxon>
        <taxon>Chromadorea</taxon>
        <taxon>Rhabditida</taxon>
        <taxon>Rhabditina</taxon>
        <taxon>Rhabditomorpha</taxon>
        <taxon>Rhabditoidea</taxon>
        <taxon>Rhabditidae</taxon>
        <taxon>Mesorhabditinae</taxon>
        <taxon>Mesorhabditis</taxon>
    </lineage>
</organism>
<dbReference type="GO" id="GO:0005509">
    <property type="term" value="F:calcium ion binding"/>
    <property type="evidence" value="ECO:0007669"/>
    <property type="project" value="InterPro"/>
</dbReference>
<dbReference type="AlphaFoldDB" id="A0AA36GEE0"/>
<dbReference type="InterPro" id="IPR011992">
    <property type="entry name" value="EF-hand-dom_pair"/>
</dbReference>
<dbReference type="SUPFAM" id="SSF47473">
    <property type="entry name" value="EF-hand"/>
    <property type="match status" value="1"/>
</dbReference>
<feature type="domain" description="EF-hand" evidence="2">
    <location>
        <begin position="77"/>
        <end position="112"/>
    </location>
</feature>
<dbReference type="PANTHER" id="PTHR23048:SF13">
    <property type="entry name" value="EF-HAND DOMAIN-CONTAINING PROTEIN"/>
    <property type="match status" value="1"/>
</dbReference>
<dbReference type="Proteomes" id="UP001177023">
    <property type="component" value="Unassembled WGS sequence"/>
</dbReference>
<dbReference type="PROSITE" id="PS50222">
    <property type="entry name" value="EF_HAND_2"/>
    <property type="match status" value="1"/>
</dbReference>
<dbReference type="GO" id="GO:0016460">
    <property type="term" value="C:myosin II complex"/>
    <property type="evidence" value="ECO:0007669"/>
    <property type="project" value="TreeGrafter"/>
</dbReference>
<evidence type="ECO:0000256" key="1">
    <source>
        <dbReference type="ARBA" id="ARBA00022737"/>
    </source>
</evidence>
<dbReference type="EMBL" id="CATQJA010002664">
    <property type="protein sequence ID" value="CAJ0582230.1"/>
    <property type="molecule type" value="Genomic_DNA"/>
</dbReference>
<protein>
    <recommendedName>
        <fullName evidence="2">EF-hand domain-containing protein</fullName>
    </recommendedName>
</protein>
<comment type="caution">
    <text evidence="3">The sequence shown here is derived from an EMBL/GenBank/DDBJ whole genome shotgun (WGS) entry which is preliminary data.</text>
</comment>
<evidence type="ECO:0000313" key="3">
    <source>
        <dbReference type="EMBL" id="CAJ0582230.1"/>
    </source>
</evidence>